<keyword evidence="7 10" id="KW-0808">Transferase</keyword>
<evidence type="ECO:0000256" key="12">
    <source>
        <dbReference type="SAM" id="MobiDB-lite"/>
    </source>
</evidence>
<dbReference type="PANTHER" id="PTHR43651:SF3">
    <property type="entry name" value="1,4-ALPHA-GLUCAN-BRANCHING ENZYME"/>
    <property type="match status" value="1"/>
</dbReference>
<dbReference type="InterPro" id="IPR014756">
    <property type="entry name" value="Ig_E-set"/>
</dbReference>
<dbReference type="GO" id="GO:0004553">
    <property type="term" value="F:hydrolase activity, hydrolyzing O-glycosyl compounds"/>
    <property type="evidence" value="ECO:0007669"/>
    <property type="project" value="InterPro"/>
</dbReference>
<dbReference type="FunFam" id="2.60.40.1180:FF:000002">
    <property type="entry name" value="1,4-alpha-glucan branching enzyme GlgB"/>
    <property type="match status" value="1"/>
</dbReference>
<feature type="active site" description="Proton donor" evidence="10 11">
    <location>
        <position position="484"/>
    </location>
</feature>
<dbReference type="FunFam" id="2.60.40.10:FF:000169">
    <property type="entry name" value="1,4-alpha-glucan branching enzyme GlgB"/>
    <property type="match status" value="1"/>
</dbReference>
<evidence type="ECO:0000256" key="10">
    <source>
        <dbReference type="HAMAP-Rule" id="MF_00685"/>
    </source>
</evidence>
<dbReference type="SMART" id="SM00642">
    <property type="entry name" value="Aamy"/>
    <property type="match status" value="1"/>
</dbReference>
<dbReference type="GO" id="GO:0005978">
    <property type="term" value="P:glycogen biosynthetic process"/>
    <property type="evidence" value="ECO:0007669"/>
    <property type="project" value="UniProtKB-UniRule"/>
</dbReference>
<accession>A0A060DBF1</accession>
<dbReference type="InterPro" id="IPR006048">
    <property type="entry name" value="A-amylase/branching_C"/>
</dbReference>
<dbReference type="InterPro" id="IPR006407">
    <property type="entry name" value="GlgB"/>
</dbReference>
<dbReference type="CDD" id="cd11322">
    <property type="entry name" value="AmyAc_Glg_BE"/>
    <property type="match status" value="1"/>
</dbReference>
<evidence type="ECO:0000313" key="15">
    <source>
        <dbReference type="Proteomes" id="UP000027186"/>
    </source>
</evidence>
<keyword evidence="8 10" id="KW-0320">Glycogen biosynthesis</keyword>
<name>A0A060DBF1_9PROT</name>
<dbReference type="PIRSF" id="PIRSF000463">
    <property type="entry name" value="GlgB"/>
    <property type="match status" value="1"/>
</dbReference>
<dbReference type="InterPro" id="IPR054169">
    <property type="entry name" value="GlgB_N"/>
</dbReference>
<dbReference type="RefSeq" id="WP_038527385.1">
    <property type="nucleotide sequence ID" value="NZ_CP007793.1"/>
</dbReference>
<evidence type="ECO:0000256" key="11">
    <source>
        <dbReference type="PIRSR" id="PIRSR000463-1"/>
    </source>
</evidence>
<dbReference type="NCBIfam" id="TIGR01515">
    <property type="entry name" value="branching_enzym"/>
    <property type="match status" value="1"/>
</dbReference>
<dbReference type="NCBIfam" id="NF008967">
    <property type="entry name" value="PRK12313.1"/>
    <property type="match status" value="1"/>
</dbReference>
<dbReference type="Pfam" id="PF22019">
    <property type="entry name" value="GlgB_N"/>
    <property type="match status" value="1"/>
</dbReference>
<evidence type="ECO:0000256" key="7">
    <source>
        <dbReference type="ARBA" id="ARBA00022679"/>
    </source>
</evidence>
<evidence type="ECO:0000256" key="2">
    <source>
        <dbReference type="ARBA" id="ARBA00002953"/>
    </source>
</evidence>
<keyword evidence="6 10" id="KW-0328">Glycosyltransferase</keyword>
<dbReference type="Gene3D" id="2.60.40.1180">
    <property type="entry name" value="Golgi alpha-mannosidase II"/>
    <property type="match status" value="1"/>
</dbReference>
<comment type="catalytic activity">
    <reaction evidence="1 10">
        <text>Transfers a segment of a (1-&gt;4)-alpha-D-glucan chain to a primary hydroxy group in a similar glucan chain.</text>
        <dbReference type="EC" id="2.4.1.18"/>
    </reaction>
</comment>
<dbReference type="Pfam" id="PF00128">
    <property type="entry name" value="Alpha-amylase"/>
    <property type="match status" value="1"/>
</dbReference>
<feature type="active site" description="Nucleophile" evidence="10 11">
    <location>
        <position position="431"/>
    </location>
</feature>
<dbReference type="GO" id="GO:0003844">
    <property type="term" value="F:1,4-alpha-glucan branching enzyme activity"/>
    <property type="evidence" value="ECO:0007669"/>
    <property type="project" value="UniProtKB-UniRule"/>
</dbReference>
<dbReference type="HAMAP" id="MF_00685">
    <property type="entry name" value="GlgB"/>
    <property type="match status" value="1"/>
</dbReference>
<protein>
    <recommendedName>
        <fullName evidence="10">1,4-alpha-glucan branching enzyme GlgB</fullName>
        <ecNumber evidence="10">2.4.1.18</ecNumber>
    </recommendedName>
    <alternativeName>
        <fullName evidence="10">1,4-alpha-D-glucan:1,4-alpha-D-glucan 6-glucosyl-transferase</fullName>
    </alternativeName>
    <alternativeName>
        <fullName evidence="10">Alpha-(1-&gt;4)-glucan branching enzyme</fullName>
    </alternativeName>
    <alternativeName>
        <fullName evidence="10">Glycogen branching enzyme</fullName>
        <shortName evidence="10">BE</shortName>
    </alternativeName>
</protein>
<feature type="domain" description="Glycosyl hydrolase family 13 catalytic" evidence="13">
    <location>
        <begin position="272"/>
        <end position="641"/>
    </location>
</feature>
<gene>
    <name evidence="10" type="primary">glgB</name>
    <name evidence="14" type="ORF">ABAZ39_05190</name>
</gene>
<evidence type="ECO:0000313" key="14">
    <source>
        <dbReference type="EMBL" id="AIB11416.1"/>
    </source>
</evidence>
<dbReference type="Pfam" id="PF02922">
    <property type="entry name" value="CBM_48"/>
    <property type="match status" value="1"/>
</dbReference>
<evidence type="ECO:0000256" key="4">
    <source>
        <dbReference type="ARBA" id="ARBA00009000"/>
    </source>
</evidence>
<dbReference type="CDD" id="cd02855">
    <property type="entry name" value="E_set_GBE_prok_N"/>
    <property type="match status" value="1"/>
</dbReference>
<dbReference type="InterPro" id="IPR037439">
    <property type="entry name" value="Branching_enzy"/>
</dbReference>
<dbReference type="InterPro" id="IPR004193">
    <property type="entry name" value="Glyco_hydro_13_N"/>
</dbReference>
<organism evidence="14 15">
    <name type="scientific">Azospirillum argentinense</name>
    <dbReference type="NCBI Taxonomy" id="2970906"/>
    <lineage>
        <taxon>Bacteria</taxon>
        <taxon>Pseudomonadati</taxon>
        <taxon>Pseudomonadota</taxon>
        <taxon>Alphaproteobacteria</taxon>
        <taxon>Rhodospirillales</taxon>
        <taxon>Azospirillaceae</taxon>
        <taxon>Azospirillum</taxon>
    </lineage>
</organism>
<dbReference type="SUPFAM" id="SSF81296">
    <property type="entry name" value="E set domains"/>
    <property type="match status" value="2"/>
</dbReference>
<evidence type="ECO:0000256" key="5">
    <source>
        <dbReference type="ARBA" id="ARBA00022600"/>
    </source>
</evidence>
<dbReference type="UniPathway" id="UPA00164"/>
<evidence type="ECO:0000256" key="1">
    <source>
        <dbReference type="ARBA" id="ARBA00000826"/>
    </source>
</evidence>
<dbReference type="KEGG" id="abq:ABAZ39_05190"/>
<evidence type="ECO:0000256" key="3">
    <source>
        <dbReference type="ARBA" id="ARBA00004964"/>
    </source>
</evidence>
<dbReference type="InterPro" id="IPR044143">
    <property type="entry name" value="GlgB_N_E_set_prok"/>
</dbReference>
<sequence length="754" mass="85060">MPNDIRTGNRAKAQEASPKAASPLSGGIEAIVHANHGDPFAILGMHQTGKDQPVEVRAFIPGAEKLWVIDSASGDPVGEADKVHGEGFFVAVLTDRKEPFRYRLRVQFPLATVEFEDAYRFWSVLGELDIHLLAEGTHLKSFERLGAHPREIDGVAGVAFAVWAPNARRVSVVGDFCDWDGRRLPMRKRTEAGVWEIFVPHATVGQRYKFEIKGAGGDLLPLKSDPYAFQAEFRPQTASVVHGLPSYDWQDAEWQRTRSASADLTAPISIYEVHLGSWARVPEEGDRFLTYRELADRLVPYVKDLGFTHIELLPITEHPFDGSWGYQPIGMYAPTSRHGTPEDFKYFVDACHAAGIGLLLDWVPGHFPTDPHGLGWFDGTHLYEHADPRQGYHQDWNTLIYNFGRTEVQNFLLGNALFWLEHYRLDGLRVDAVASMLYLDYSRKAGEWVPNRFGGRENLESIAFLKRMNELTYGHNQGIMTVAEESTAWPAVSRPVYLGGLGFGYKWNMGWMHDTLEYMAKDPIHRRYHHHQLTFGLIYQFSENFVLPLSHDEVVHGKGSLINKMPGDDWQKFANLRAYYGFMFAHPGKKLLFMGGEFGQWREWSEAHSLDWHLLEEPLHQGLHALVRDLNGMYRGLKPLHQTDCDPAGFEWIEANDSDNSVLAFLRKSGEDPEHHVVVVCNFTPMPRDGYRVGVTLPGRYEEVLNTDAPEYGGSGVGNAGGVESEETEWHGRPHSITLTLPPLGTLVLERKAG</sequence>
<proteinExistence type="inferred from homology"/>
<keyword evidence="9 10" id="KW-0119">Carbohydrate metabolism</keyword>
<keyword evidence="5 10" id="KW-0321">Glycogen metabolism</keyword>
<comment type="function">
    <text evidence="2 10">Catalyzes the formation of the alpha-1,6-glucosidic linkages in glycogen by scission of a 1,4-alpha-linked oligosaccharide from growing alpha-1,4-glucan chains and the subsequent attachment of the oligosaccharide to the alpha-1,6 position.</text>
</comment>
<dbReference type="Gene3D" id="2.60.40.10">
    <property type="entry name" value="Immunoglobulins"/>
    <property type="match status" value="1"/>
</dbReference>
<dbReference type="InterPro" id="IPR017853">
    <property type="entry name" value="GH"/>
</dbReference>
<dbReference type="NCBIfam" id="NF003811">
    <property type="entry name" value="PRK05402.1"/>
    <property type="match status" value="1"/>
</dbReference>
<dbReference type="AlphaFoldDB" id="A0A060DBF1"/>
<dbReference type="EC" id="2.4.1.18" evidence="10"/>
<dbReference type="InterPro" id="IPR013783">
    <property type="entry name" value="Ig-like_fold"/>
</dbReference>
<comment type="pathway">
    <text evidence="3 10">Glycan biosynthesis; glycogen biosynthesis.</text>
</comment>
<dbReference type="FunFam" id="3.20.20.80:FF:000003">
    <property type="entry name" value="1,4-alpha-glucan branching enzyme GlgB"/>
    <property type="match status" value="1"/>
</dbReference>
<dbReference type="Pfam" id="PF02806">
    <property type="entry name" value="Alpha-amylase_C"/>
    <property type="match status" value="1"/>
</dbReference>
<reference evidence="14 15" key="1">
    <citation type="journal article" date="2014" name="Genome Announc.">
        <title>Complete Genome Sequence of the Model Rhizosphere Strain Azospirillum brasilense Az39, Successfully Applied in Agriculture.</title>
        <authorList>
            <person name="Rivera D."/>
            <person name="Revale S."/>
            <person name="Molina R."/>
            <person name="Gualpa J."/>
            <person name="Puente M."/>
            <person name="Maroniche G."/>
            <person name="Paris G."/>
            <person name="Baker D."/>
            <person name="Clavijo B."/>
            <person name="McLay K."/>
            <person name="Spaepen S."/>
            <person name="Perticari A."/>
            <person name="Vazquez M."/>
            <person name="Wisniewski-Dye F."/>
            <person name="Watkins C."/>
            <person name="Martinez-Abarca F."/>
            <person name="Vanderleyden J."/>
            <person name="Cassan F."/>
        </authorList>
    </citation>
    <scope>NUCLEOTIDE SEQUENCE [LARGE SCALE GENOMIC DNA]</scope>
    <source>
        <strain evidence="14 15">Az39</strain>
    </source>
</reference>
<comment type="similarity">
    <text evidence="4 10">Belongs to the glycosyl hydrolase 13 family. GlgB subfamily.</text>
</comment>
<dbReference type="EMBL" id="CP007793">
    <property type="protein sequence ID" value="AIB11416.1"/>
    <property type="molecule type" value="Genomic_DNA"/>
</dbReference>
<dbReference type="InterPro" id="IPR006047">
    <property type="entry name" value="GH13_cat_dom"/>
</dbReference>
<dbReference type="SUPFAM" id="SSF51445">
    <property type="entry name" value="(Trans)glycosidases"/>
    <property type="match status" value="1"/>
</dbReference>
<comment type="subunit">
    <text evidence="10">Monomer.</text>
</comment>
<feature type="region of interest" description="Disordered" evidence="12">
    <location>
        <begin position="1"/>
        <end position="22"/>
    </location>
</feature>
<dbReference type="InterPro" id="IPR013780">
    <property type="entry name" value="Glyco_hydro_b"/>
</dbReference>
<evidence type="ECO:0000259" key="13">
    <source>
        <dbReference type="SMART" id="SM00642"/>
    </source>
</evidence>
<dbReference type="Proteomes" id="UP000027186">
    <property type="component" value="Chromosome"/>
</dbReference>
<evidence type="ECO:0000256" key="9">
    <source>
        <dbReference type="ARBA" id="ARBA00023277"/>
    </source>
</evidence>
<dbReference type="PANTHER" id="PTHR43651">
    <property type="entry name" value="1,4-ALPHA-GLUCAN-BRANCHING ENZYME"/>
    <property type="match status" value="1"/>
</dbReference>
<dbReference type="Gene3D" id="3.20.20.80">
    <property type="entry name" value="Glycosidases"/>
    <property type="match status" value="1"/>
</dbReference>
<dbReference type="SUPFAM" id="SSF51011">
    <property type="entry name" value="Glycosyl hydrolase domain"/>
    <property type="match status" value="1"/>
</dbReference>
<evidence type="ECO:0000256" key="6">
    <source>
        <dbReference type="ARBA" id="ARBA00022676"/>
    </source>
</evidence>
<evidence type="ECO:0000256" key="8">
    <source>
        <dbReference type="ARBA" id="ARBA00023056"/>
    </source>
</evidence>
<dbReference type="GO" id="GO:0043169">
    <property type="term" value="F:cation binding"/>
    <property type="evidence" value="ECO:0007669"/>
    <property type="project" value="InterPro"/>
</dbReference>
<dbReference type="GO" id="GO:0005829">
    <property type="term" value="C:cytosol"/>
    <property type="evidence" value="ECO:0007669"/>
    <property type="project" value="TreeGrafter"/>
</dbReference>